<accession>A0A507EHR8</accession>
<dbReference type="Proteomes" id="UP000320333">
    <property type="component" value="Unassembled WGS sequence"/>
</dbReference>
<dbReference type="STRING" id="246404.A0A507EHR8"/>
<dbReference type="PANTHER" id="PTHR34204:SF2">
    <property type="entry name" value="RNA-BINDING ASCH DOMAIN PROTEIN"/>
    <property type="match status" value="1"/>
</dbReference>
<name>A0A507EHR8_9FUNG</name>
<protein>
    <submittedName>
        <fullName evidence="1">Uncharacterized protein</fullName>
    </submittedName>
</protein>
<organism evidence="1 2">
    <name type="scientific">Chytriomyces confervae</name>
    <dbReference type="NCBI Taxonomy" id="246404"/>
    <lineage>
        <taxon>Eukaryota</taxon>
        <taxon>Fungi</taxon>
        <taxon>Fungi incertae sedis</taxon>
        <taxon>Chytridiomycota</taxon>
        <taxon>Chytridiomycota incertae sedis</taxon>
        <taxon>Chytridiomycetes</taxon>
        <taxon>Chytridiales</taxon>
        <taxon>Chytriomycetaceae</taxon>
        <taxon>Chytriomyces</taxon>
    </lineage>
</organism>
<evidence type="ECO:0000313" key="2">
    <source>
        <dbReference type="Proteomes" id="UP000320333"/>
    </source>
</evidence>
<dbReference type="GO" id="GO:0003676">
    <property type="term" value="F:nucleic acid binding"/>
    <property type="evidence" value="ECO:0007669"/>
    <property type="project" value="InterPro"/>
</dbReference>
<dbReference type="PANTHER" id="PTHR34204">
    <property type="entry name" value="RNA-BINDING ASCH DOMAIN PROTEIN"/>
    <property type="match status" value="1"/>
</dbReference>
<comment type="caution">
    <text evidence="1">The sequence shown here is derived from an EMBL/GenBank/DDBJ whole genome shotgun (WGS) entry which is preliminary data.</text>
</comment>
<keyword evidence="2" id="KW-1185">Reference proteome</keyword>
<dbReference type="AlphaFoldDB" id="A0A507EHR8"/>
<dbReference type="SUPFAM" id="SSF54928">
    <property type="entry name" value="RNA-binding domain, RBD"/>
    <property type="match status" value="1"/>
</dbReference>
<sequence length="594" mass="66010">MTIVTVTNCLRVGSECVQDLGDLFKQAKDLPGFVRINFSAADKNSSTIQFKSAHDAALALVTSMTGIRDVSFHSVPANKTNASQRLWTETNIYAFFHHMKSDMDADSSAPGVSGLGQDAGSTTVHVQSLDRDFAGLHKLFLELPGGSRIGYHKNYIFLCFDSHKSAKTAVSYINTTTYMKARTVEFDYSPHFTPGSLGIPGKTVRMNFITVFPKESEIQQVFATHSGFERLHYTSKKCWATFSSVTAATECLKHFNQYTNIKITAASISQLPQRRLSLELHVPQKRSDEARMDGLSVFSNFIQSSSVSPSTDSLSKLAIVAAQPIHTLQTLAESKGCSKVVESHLQTRFPVPKLQPSIEIPQSNSSNGLERVERNSQSDALAILESFLVPWSPNPTPLETQYKSLGFMRTASTVFSHSLITNAQQGILAIQLAKAFDAKNNPRSTLSVGARALSKHYERREAFFKSSNSDVSSRRSSNNTISGIVDTANAKEEKQHPHWSRPTGTDADKNGMARAHLIHLLELFDRKGSEETRRALCWKNIHLIHPNDTCIIEIRDRATLHGMRWTVFFEGVGVDGERDLDGEYRLEFRGFLEP</sequence>
<reference evidence="1 2" key="1">
    <citation type="journal article" date="2019" name="Sci. Rep.">
        <title>Comparative genomics of chytrid fungi reveal insights into the obligate biotrophic and pathogenic lifestyle of Synchytrium endobioticum.</title>
        <authorList>
            <person name="van de Vossenberg B.T.L.H."/>
            <person name="Warris S."/>
            <person name="Nguyen H.D.T."/>
            <person name="van Gent-Pelzer M.P.E."/>
            <person name="Joly D.L."/>
            <person name="van de Geest H.C."/>
            <person name="Bonants P.J.M."/>
            <person name="Smith D.S."/>
            <person name="Levesque C.A."/>
            <person name="van der Lee T.A.J."/>
        </authorList>
    </citation>
    <scope>NUCLEOTIDE SEQUENCE [LARGE SCALE GENOMIC DNA]</scope>
    <source>
        <strain evidence="1 2">CBS 675.73</strain>
    </source>
</reference>
<dbReference type="OrthoDB" id="2094322at2759"/>
<gene>
    <name evidence="1" type="ORF">CcCBS67573_g08618</name>
</gene>
<dbReference type="InterPro" id="IPR035979">
    <property type="entry name" value="RBD_domain_sf"/>
</dbReference>
<evidence type="ECO:0000313" key="1">
    <source>
        <dbReference type="EMBL" id="TPX63643.1"/>
    </source>
</evidence>
<dbReference type="EMBL" id="QEAP01000593">
    <property type="protein sequence ID" value="TPX63643.1"/>
    <property type="molecule type" value="Genomic_DNA"/>
</dbReference>
<proteinExistence type="predicted"/>